<evidence type="ECO:0000256" key="19">
    <source>
        <dbReference type="ARBA" id="ARBA00047899"/>
    </source>
</evidence>
<evidence type="ECO:0000256" key="1">
    <source>
        <dbReference type="ARBA" id="ARBA00004251"/>
    </source>
</evidence>
<evidence type="ECO:0000256" key="4">
    <source>
        <dbReference type="ARBA" id="ARBA00022527"/>
    </source>
</evidence>
<evidence type="ECO:0000256" key="2">
    <source>
        <dbReference type="ARBA" id="ARBA00012513"/>
    </source>
</evidence>
<comment type="catalytic activity">
    <reaction evidence="20">
        <text>L-seryl-[protein] + ATP = O-phospho-L-seryl-[protein] + ADP + H(+)</text>
        <dbReference type="Rhea" id="RHEA:17989"/>
        <dbReference type="Rhea" id="RHEA-COMP:9863"/>
        <dbReference type="Rhea" id="RHEA-COMP:11604"/>
        <dbReference type="ChEBI" id="CHEBI:15378"/>
        <dbReference type="ChEBI" id="CHEBI:29999"/>
        <dbReference type="ChEBI" id="CHEBI:30616"/>
        <dbReference type="ChEBI" id="CHEBI:83421"/>
        <dbReference type="ChEBI" id="CHEBI:456216"/>
        <dbReference type="EC" id="2.7.11.1"/>
    </reaction>
</comment>
<evidence type="ECO:0000256" key="15">
    <source>
        <dbReference type="ARBA" id="ARBA00023136"/>
    </source>
</evidence>
<dbReference type="Proteomes" id="UP000306102">
    <property type="component" value="Unassembled WGS sequence"/>
</dbReference>
<keyword evidence="9" id="KW-0430">Lectin</keyword>
<feature type="domain" description="Bulb-type lectin" evidence="24">
    <location>
        <begin position="21"/>
        <end position="150"/>
    </location>
</feature>
<evidence type="ECO:0000256" key="10">
    <source>
        <dbReference type="ARBA" id="ARBA00022737"/>
    </source>
</evidence>
<sequence length="1068" mass="116832">MKQPHSVGVAFSIPFSLFFFIITLAAAADISPGSTLKASNPNHTWTSPNTTFSLSFISDDGAAFFAAITYNGIPVWIAGASDPGGGASDSSASLQFLSDGNLRLVNGSSSSAVVWQSNTAGHGVSSAALHDSGNFVLRNATVSVWSTFDNPTDTILPSQNFTVNKVLRSGLYSCSLLSSGNLTLQWNNTILYWNLALNSSFHSNLTSPNLVLQSIGALSLHDQSLSRPVAMVYSSDYAEGSDIIRFLKLENDGNLRIYSSVKGTRTSIVRWVAVKDQCQVFGYCGNMADISPGSTLYASNPNQTWNSPNTTFSFGFISSGGGAAFFAAITYNGIPVWIAGASDPGGGASDSSASLQFLVDGNLRLVNGSSSTAVVWQSNTAGHGVSSAALHDSGNFVLRNATVSVWSTFDNPTDTILPSQNFTVNKALRSGLYSFSLLSFGNLTLKWNNTILYWNLALNSSFHSNLTSPNLVLQSIGALSLHDQSLSRPVAMVYSSDYAEGSDIIRFLKLENDGNLRIYSSVKGTKTSIVRWVAVKDQCQVFGYCGNMGICSYNDSKPICICPSMNFDPIDPKDSRKGCKRKMNIEDCPKNVTMLQLNHTEFLTYPPDIPSQIFFMSTSTSRLNCITSSPCIAATSLSDGTGRIYMKFPGFVSGYRSPTLPSTSFLKVCGPIIPSPSVSSPRRNDWRLHARIVLVVVIGTAVGFILLEAGLWLWCRRSSSSPKFGGFPDQYAFVEYESSAPVQFSYKELQCATKGFKEQLGKGGGLGAVYKGVIANGTVVAVKLLEGIEQGERQFKMEVATISSTHHLNLVRLIGFCSTGRHRLLVYEFMKDRSLDMFLFSSEEKSGKLLSWDCRFNIARGTARGIKYLHEECRDCIVHCDIKPENILLDENFNAKVSDFGLARLINPRNHRYRTLTSFRGNIGYLAPEWAANLPITSKADVYSYGIVLLEIVSGRRNFEFSWAYEEFERGNVMEIVDARLVDDHKADMEQVMRAIQVSFWCIQGEPSKRPTMGRVVQMLERIVEIEKPPAPKAVEEMSAIGTIVNGRNVERASSSLLRSEHKWSSDC</sequence>
<accession>A0A4V3WMR7</accession>
<feature type="domain" description="Bulb-type lectin" evidence="24">
    <location>
        <begin position="287"/>
        <end position="411"/>
    </location>
</feature>
<evidence type="ECO:0000256" key="21">
    <source>
        <dbReference type="SAM" id="Phobius"/>
    </source>
</evidence>
<evidence type="ECO:0000256" key="5">
    <source>
        <dbReference type="ARBA" id="ARBA00022536"/>
    </source>
</evidence>
<keyword evidence="17" id="KW-0675">Receptor</keyword>
<name>A0A4V3WMR7_CAMSN</name>
<dbReference type="CDD" id="cd14066">
    <property type="entry name" value="STKc_IRAK"/>
    <property type="match status" value="1"/>
</dbReference>
<evidence type="ECO:0000256" key="13">
    <source>
        <dbReference type="ARBA" id="ARBA00022840"/>
    </source>
</evidence>
<keyword evidence="10" id="KW-0677">Repeat</keyword>
<dbReference type="Pfam" id="PF00069">
    <property type="entry name" value="Pkinase"/>
    <property type="match status" value="1"/>
</dbReference>
<comment type="caution">
    <text evidence="25">The sequence shown here is derived from an EMBL/GenBank/DDBJ whole genome shotgun (WGS) entry which is preliminary data.</text>
</comment>
<dbReference type="Pfam" id="PF01453">
    <property type="entry name" value="B_lectin"/>
    <property type="match status" value="2"/>
</dbReference>
<dbReference type="PROSITE" id="PS50011">
    <property type="entry name" value="PROTEIN_KINASE_DOM"/>
    <property type="match status" value="1"/>
</dbReference>
<dbReference type="Gene3D" id="1.10.510.10">
    <property type="entry name" value="Transferase(Phosphotransferase) domain 1"/>
    <property type="match status" value="1"/>
</dbReference>
<keyword evidence="8 22" id="KW-0732">Signal</keyword>
<evidence type="ECO:0000256" key="16">
    <source>
        <dbReference type="ARBA" id="ARBA00023157"/>
    </source>
</evidence>
<dbReference type="InterPro" id="IPR008271">
    <property type="entry name" value="Ser/Thr_kinase_AS"/>
</dbReference>
<dbReference type="STRING" id="542762.A0A4V3WMR7"/>
<keyword evidence="14 21" id="KW-1133">Transmembrane helix</keyword>
<dbReference type="InterPro" id="IPR011009">
    <property type="entry name" value="Kinase-like_dom_sf"/>
</dbReference>
<dbReference type="Gene3D" id="3.30.200.20">
    <property type="entry name" value="Phosphorylase Kinase, domain 1"/>
    <property type="match status" value="1"/>
</dbReference>
<keyword evidence="7 21" id="KW-0812">Transmembrane</keyword>
<dbReference type="InterPro" id="IPR000858">
    <property type="entry name" value="S_locus_glycoprot_dom"/>
</dbReference>
<feature type="chain" id="PRO_5020931366" description="non-specific serine/threonine protein kinase" evidence="22">
    <location>
        <begin position="28"/>
        <end position="1068"/>
    </location>
</feature>
<keyword evidence="11" id="KW-0547">Nucleotide-binding</keyword>
<evidence type="ECO:0000259" key="24">
    <source>
        <dbReference type="PROSITE" id="PS50927"/>
    </source>
</evidence>
<dbReference type="InterPro" id="IPR000719">
    <property type="entry name" value="Prot_kinase_dom"/>
</dbReference>
<dbReference type="SMART" id="SM00108">
    <property type="entry name" value="B_lectin"/>
    <property type="match status" value="2"/>
</dbReference>
<proteinExistence type="predicted"/>
<evidence type="ECO:0000256" key="17">
    <source>
        <dbReference type="ARBA" id="ARBA00023170"/>
    </source>
</evidence>
<comment type="subcellular location">
    <subcellularLocation>
        <location evidence="1">Cell membrane</location>
        <topology evidence="1">Single-pass type I membrane protein</topology>
    </subcellularLocation>
</comment>
<evidence type="ECO:0000256" key="14">
    <source>
        <dbReference type="ARBA" id="ARBA00022989"/>
    </source>
</evidence>
<dbReference type="PANTHER" id="PTHR47974">
    <property type="entry name" value="OS07G0415500 PROTEIN"/>
    <property type="match status" value="1"/>
</dbReference>
<evidence type="ECO:0000256" key="6">
    <source>
        <dbReference type="ARBA" id="ARBA00022679"/>
    </source>
</evidence>
<dbReference type="AlphaFoldDB" id="A0A4V3WMR7"/>
<dbReference type="Gene3D" id="2.90.10.10">
    <property type="entry name" value="Bulb-type lectin domain"/>
    <property type="match status" value="4"/>
</dbReference>
<organism evidence="25 26">
    <name type="scientific">Camellia sinensis var. sinensis</name>
    <name type="common">China tea</name>
    <dbReference type="NCBI Taxonomy" id="542762"/>
    <lineage>
        <taxon>Eukaryota</taxon>
        <taxon>Viridiplantae</taxon>
        <taxon>Streptophyta</taxon>
        <taxon>Embryophyta</taxon>
        <taxon>Tracheophyta</taxon>
        <taxon>Spermatophyta</taxon>
        <taxon>Magnoliopsida</taxon>
        <taxon>eudicotyledons</taxon>
        <taxon>Gunneridae</taxon>
        <taxon>Pentapetalae</taxon>
        <taxon>asterids</taxon>
        <taxon>Ericales</taxon>
        <taxon>Theaceae</taxon>
        <taxon>Camellia</taxon>
    </lineage>
</organism>
<keyword evidence="4" id="KW-0723">Serine/threonine-protein kinase</keyword>
<dbReference type="PROSITE" id="PS50927">
    <property type="entry name" value="BULB_LECTIN"/>
    <property type="match status" value="4"/>
</dbReference>
<dbReference type="PANTHER" id="PTHR47974:SF9">
    <property type="entry name" value="RECEPTOR-LIKE SERINE_THREONINE-PROTEIN KINASE"/>
    <property type="match status" value="1"/>
</dbReference>
<dbReference type="GO" id="GO:0005886">
    <property type="term" value="C:plasma membrane"/>
    <property type="evidence" value="ECO:0007669"/>
    <property type="project" value="UniProtKB-SubCell"/>
</dbReference>
<protein>
    <recommendedName>
        <fullName evidence="2">non-specific serine/threonine protein kinase</fullName>
        <ecNumber evidence="2">2.7.11.1</ecNumber>
    </recommendedName>
</protein>
<dbReference type="GO" id="GO:0005524">
    <property type="term" value="F:ATP binding"/>
    <property type="evidence" value="ECO:0007669"/>
    <property type="project" value="UniProtKB-KW"/>
</dbReference>
<keyword evidence="6" id="KW-0808">Transferase</keyword>
<evidence type="ECO:0000256" key="20">
    <source>
        <dbReference type="ARBA" id="ARBA00048679"/>
    </source>
</evidence>
<evidence type="ECO:0000313" key="25">
    <source>
        <dbReference type="EMBL" id="THG09687.1"/>
    </source>
</evidence>
<evidence type="ECO:0000256" key="22">
    <source>
        <dbReference type="SAM" id="SignalP"/>
    </source>
</evidence>
<dbReference type="SUPFAM" id="SSF56112">
    <property type="entry name" value="Protein kinase-like (PK-like)"/>
    <property type="match status" value="1"/>
</dbReference>
<keyword evidence="16" id="KW-1015">Disulfide bond</keyword>
<dbReference type="FunFam" id="1.10.510.10:FF:000384">
    <property type="entry name" value="G-type lectin S-receptor-like serine/threonine-protein kinase"/>
    <property type="match status" value="1"/>
</dbReference>
<dbReference type="Pfam" id="PF00954">
    <property type="entry name" value="S_locus_glycop"/>
    <property type="match status" value="1"/>
</dbReference>
<dbReference type="InterPro" id="IPR036426">
    <property type="entry name" value="Bulb-type_lectin_dom_sf"/>
</dbReference>
<evidence type="ECO:0000313" key="26">
    <source>
        <dbReference type="Proteomes" id="UP000306102"/>
    </source>
</evidence>
<evidence type="ECO:0000256" key="8">
    <source>
        <dbReference type="ARBA" id="ARBA00022729"/>
    </source>
</evidence>
<keyword evidence="5" id="KW-0245">EGF-like domain</keyword>
<dbReference type="EC" id="2.7.11.1" evidence="2"/>
<keyword evidence="26" id="KW-1185">Reference proteome</keyword>
<comment type="catalytic activity">
    <reaction evidence="19">
        <text>L-threonyl-[protein] + ATP = O-phospho-L-threonyl-[protein] + ADP + H(+)</text>
        <dbReference type="Rhea" id="RHEA:46608"/>
        <dbReference type="Rhea" id="RHEA-COMP:11060"/>
        <dbReference type="Rhea" id="RHEA-COMP:11605"/>
        <dbReference type="ChEBI" id="CHEBI:15378"/>
        <dbReference type="ChEBI" id="CHEBI:30013"/>
        <dbReference type="ChEBI" id="CHEBI:30616"/>
        <dbReference type="ChEBI" id="CHEBI:61977"/>
        <dbReference type="ChEBI" id="CHEBI:456216"/>
        <dbReference type="EC" id="2.7.11.1"/>
    </reaction>
</comment>
<dbReference type="EMBL" id="SDRB02008300">
    <property type="protein sequence ID" value="THG09687.1"/>
    <property type="molecule type" value="Genomic_DNA"/>
</dbReference>
<keyword evidence="12" id="KW-0418">Kinase</keyword>
<evidence type="ECO:0000256" key="7">
    <source>
        <dbReference type="ARBA" id="ARBA00022692"/>
    </source>
</evidence>
<keyword evidence="18" id="KW-0325">Glycoprotein</keyword>
<keyword evidence="13" id="KW-0067">ATP-binding</keyword>
<feature type="domain" description="Bulb-type lectin" evidence="24">
    <location>
        <begin position="413"/>
        <end position="531"/>
    </location>
</feature>
<keyword evidence="3" id="KW-1003">Cell membrane</keyword>
<dbReference type="GO" id="GO:0030246">
    <property type="term" value="F:carbohydrate binding"/>
    <property type="evidence" value="ECO:0007669"/>
    <property type="project" value="UniProtKB-KW"/>
</dbReference>
<dbReference type="PROSITE" id="PS00108">
    <property type="entry name" value="PROTEIN_KINASE_ST"/>
    <property type="match status" value="1"/>
</dbReference>
<feature type="transmembrane region" description="Helical" evidence="21">
    <location>
        <begin position="692"/>
        <end position="714"/>
    </location>
</feature>
<dbReference type="FunFam" id="2.90.10.10:FF:000025">
    <property type="entry name" value="G-type lectin S-receptor-like serine/threonine-protein kinase"/>
    <property type="match status" value="2"/>
</dbReference>
<evidence type="ECO:0000259" key="23">
    <source>
        <dbReference type="PROSITE" id="PS50011"/>
    </source>
</evidence>
<dbReference type="GO" id="GO:0004674">
    <property type="term" value="F:protein serine/threonine kinase activity"/>
    <property type="evidence" value="ECO:0007669"/>
    <property type="project" value="UniProtKB-KW"/>
</dbReference>
<evidence type="ECO:0000256" key="9">
    <source>
        <dbReference type="ARBA" id="ARBA00022734"/>
    </source>
</evidence>
<reference evidence="25 26" key="1">
    <citation type="journal article" date="2018" name="Proc. Natl. Acad. Sci. U.S.A.">
        <title>Draft genome sequence of Camellia sinensis var. sinensis provides insights into the evolution of the tea genome and tea quality.</title>
        <authorList>
            <person name="Wei C."/>
            <person name="Yang H."/>
            <person name="Wang S."/>
            <person name="Zhao J."/>
            <person name="Liu C."/>
            <person name="Gao L."/>
            <person name="Xia E."/>
            <person name="Lu Y."/>
            <person name="Tai Y."/>
            <person name="She G."/>
            <person name="Sun J."/>
            <person name="Cao H."/>
            <person name="Tong W."/>
            <person name="Gao Q."/>
            <person name="Li Y."/>
            <person name="Deng W."/>
            <person name="Jiang X."/>
            <person name="Wang W."/>
            <person name="Chen Q."/>
            <person name="Zhang S."/>
            <person name="Li H."/>
            <person name="Wu J."/>
            <person name="Wang P."/>
            <person name="Li P."/>
            <person name="Shi C."/>
            <person name="Zheng F."/>
            <person name="Jian J."/>
            <person name="Huang B."/>
            <person name="Shan D."/>
            <person name="Shi M."/>
            <person name="Fang C."/>
            <person name="Yue Y."/>
            <person name="Li F."/>
            <person name="Li D."/>
            <person name="Wei S."/>
            <person name="Han B."/>
            <person name="Jiang C."/>
            <person name="Yin Y."/>
            <person name="Xia T."/>
            <person name="Zhang Z."/>
            <person name="Bennetzen J.L."/>
            <person name="Zhao S."/>
            <person name="Wan X."/>
        </authorList>
    </citation>
    <scope>NUCLEOTIDE SEQUENCE [LARGE SCALE GENOMIC DNA]</scope>
    <source>
        <strain evidence="26">cv. Shuchazao</strain>
        <tissue evidence="25">Leaf</tissue>
    </source>
</reference>
<dbReference type="FunFam" id="3.30.200.20:FF:000059">
    <property type="entry name" value="S-receptor-like serine/threonine-protein kinase"/>
    <property type="match status" value="1"/>
</dbReference>
<dbReference type="InterPro" id="IPR001480">
    <property type="entry name" value="Bulb-type_lectin_dom"/>
</dbReference>
<gene>
    <name evidence="25" type="ORF">TEA_024304</name>
</gene>
<dbReference type="CDD" id="cd00028">
    <property type="entry name" value="B_lectin"/>
    <property type="match status" value="1"/>
</dbReference>
<keyword evidence="15 21" id="KW-0472">Membrane</keyword>
<feature type="domain" description="Bulb-type lectin" evidence="24">
    <location>
        <begin position="152"/>
        <end position="270"/>
    </location>
</feature>
<dbReference type="FunFam" id="2.90.10.10:FF:000016">
    <property type="entry name" value="G-type lectin S-receptor-like serine/threonine-protein kinase"/>
    <property type="match status" value="2"/>
</dbReference>
<evidence type="ECO:0000256" key="11">
    <source>
        <dbReference type="ARBA" id="ARBA00022741"/>
    </source>
</evidence>
<feature type="domain" description="Protein kinase" evidence="23">
    <location>
        <begin position="755"/>
        <end position="1023"/>
    </location>
</feature>
<dbReference type="SUPFAM" id="SSF51110">
    <property type="entry name" value="alpha-D-mannose-specific plant lectins"/>
    <property type="match status" value="2"/>
</dbReference>
<evidence type="ECO:0000256" key="12">
    <source>
        <dbReference type="ARBA" id="ARBA00022777"/>
    </source>
</evidence>
<dbReference type="SMART" id="SM00220">
    <property type="entry name" value="S_TKc"/>
    <property type="match status" value="1"/>
</dbReference>
<feature type="signal peptide" evidence="22">
    <location>
        <begin position="1"/>
        <end position="27"/>
    </location>
</feature>
<evidence type="ECO:0000256" key="18">
    <source>
        <dbReference type="ARBA" id="ARBA00023180"/>
    </source>
</evidence>
<dbReference type="GO" id="GO:0048544">
    <property type="term" value="P:recognition of pollen"/>
    <property type="evidence" value="ECO:0007669"/>
    <property type="project" value="InterPro"/>
</dbReference>
<evidence type="ECO:0000256" key="3">
    <source>
        <dbReference type="ARBA" id="ARBA00022475"/>
    </source>
</evidence>